<evidence type="ECO:0000313" key="3">
    <source>
        <dbReference type="Proteomes" id="UP000664534"/>
    </source>
</evidence>
<feature type="compositionally biased region" description="Polar residues" evidence="1">
    <location>
        <begin position="1"/>
        <end position="12"/>
    </location>
</feature>
<dbReference type="AlphaFoldDB" id="A0A8H3PDV3"/>
<feature type="compositionally biased region" description="Basic and acidic residues" evidence="1">
    <location>
        <begin position="13"/>
        <end position="23"/>
    </location>
</feature>
<evidence type="ECO:0000313" key="2">
    <source>
        <dbReference type="EMBL" id="CAF9938478.1"/>
    </source>
</evidence>
<accession>A0A8H3PDV3</accession>
<protein>
    <submittedName>
        <fullName evidence="2">Uncharacterized protein</fullName>
    </submittedName>
</protein>
<evidence type="ECO:0000256" key="1">
    <source>
        <dbReference type="SAM" id="MobiDB-lite"/>
    </source>
</evidence>
<name>A0A8H3PDV3_9LECA</name>
<dbReference type="EMBL" id="CAJPDT010000109">
    <property type="protein sequence ID" value="CAF9938478.1"/>
    <property type="molecule type" value="Genomic_DNA"/>
</dbReference>
<organism evidence="2 3">
    <name type="scientific">Imshaugia aleurites</name>
    <dbReference type="NCBI Taxonomy" id="172621"/>
    <lineage>
        <taxon>Eukaryota</taxon>
        <taxon>Fungi</taxon>
        <taxon>Dikarya</taxon>
        <taxon>Ascomycota</taxon>
        <taxon>Pezizomycotina</taxon>
        <taxon>Lecanoromycetes</taxon>
        <taxon>OSLEUM clade</taxon>
        <taxon>Lecanoromycetidae</taxon>
        <taxon>Lecanorales</taxon>
        <taxon>Lecanorineae</taxon>
        <taxon>Parmeliaceae</taxon>
        <taxon>Imshaugia</taxon>
    </lineage>
</organism>
<dbReference type="Proteomes" id="UP000664534">
    <property type="component" value="Unassembled WGS sequence"/>
</dbReference>
<sequence length="265" mass="29578">MSSQHLESLNSQHTEEKMSEALDKTMNTTRNDHDSDLNNSSDPVNTSNDSDEPGSSHIQKKAKVTHTPTSCLEASSNITCSADSNRSNSSTCSNDSKAANDSQSSKSPMCPEELSAEHQTTTASKEYFAMVVRDTSDSRTSDDESPSPYISEAIYSKYRKSSPDLMTLHMFTGKMRGKRPIYIPVYERSDDGKLWKLVKSWSGDWEYVEMKKLSEEEKEEGLKIFEKSKAKVMSKRSEPGKAVGRRTIADFGLPETESKGGWGWL</sequence>
<reference evidence="2" key="1">
    <citation type="submission" date="2021-03" db="EMBL/GenBank/DDBJ databases">
        <authorList>
            <person name="Tagirdzhanova G."/>
        </authorList>
    </citation>
    <scope>NUCLEOTIDE SEQUENCE</scope>
</reference>
<feature type="compositionally biased region" description="Polar residues" evidence="1">
    <location>
        <begin position="66"/>
        <end position="107"/>
    </location>
</feature>
<proteinExistence type="predicted"/>
<keyword evidence="3" id="KW-1185">Reference proteome</keyword>
<feature type="region of interest" description="Disordered" evidence="1">
    <location>
        <begin position="1"/>
        <end position="123"/>
    </location>
</feature>
<gene>
    <name evidence="2" type="ORF">IMSHALPRED_000812</name>
</gene>
<dbReference type="OrthoDB" id="5374052at2759"/>
<comment type="caution">
    <text evidence="2">The sequence shown here is derived from an EMBL/GenBank/DDBJ whole genome shotgun (WGS) entry which is preliminary data.</text>
</comment>